<evidence type="ECO:0000313" key="6">
    <source>
        <dbReference type="EMBL" id="GJE93120.1"/>
    </source>
</evidence>
<dbReference type="EMBL" id="BPQB01000030">
    <property type="protein sequence ID" value="GJE93120.1"/>
    <property type="molecule type" value="Genomic_DNA"/>
</dbReference>
<evidence type="ECO:0000256" key="4">
    <source>
        <dbReference type="PROSITE-ProRule" id="PRU00134"/>
    </source>
</evidence>
<dbReference type="OrthoDB" id="2804494at2759"/>
<keyword evidence="7" id="KW-1185">Reference proteome</keyword>
<name>A0A9P3GG62_9APHY</name>
<dbReference type="InterPro" id="IPR002893">
    <property type="entry name" value="Znf_MYND"/>
</dbReference>
<sequence length="534" mass="60664">MSADTSASGDARGLALLAETWSVESFAFAPTKAGDVLRRLHALPEPSKCYKFIQDYQRFDDRHPTEEHLDGLYQGGLPQALMDIALDRRLYKNFQDFHTGEYLLSIYSALTGFIYHAVTEPCTKPSHRGGSHAPWAKYVLEKLPQLWTALMEYPHLIRLDGRGNLRSDGEEDDLRGHVIDLLVSQINLSKAEGVPPPKLLESDASYVVYLCWLTCKSKVYLANLDNVVWGSYWDTSMPPDFILWVTRAMARKTLVPAEFFDRVNAKLLSDSVTDTKLFWLLNHLWRLCMNTQLKAHRGRDPMLALNVMRACQRQVCSGEDSWQWMILRQTFANVRDMLSKDRATQMQLGRAREFTHTIILLVARAVTIAATKTDRHELDVLEGMVRFFIEGAETLNELDEADAAAGGVRGPSEHADFRAAVRQVWHKTHDDLRALPPTARFRGVVLEWWVECGTNCGVDVAAEAARGAEGEGAAKERKRWRKKHGCAWSECLCFGERPYHKLRLCTRCKKVMYCSVKCQTRDWKQGGHKQSCGT</sequence>
<dbReference type="PROSITE" id="PS50865">
    <property type="entry name" value="ZF_MYND_2"/>
    <property type="match status" value="1"/>
</dbReference>
<evidence type="ECO:0000256" key="3">
    <source>
        <dbReference type="ARBA" id="ARBA00022833"/>
    </source>
</evidence>
<comment type="caution">
    <text evidence="6">The sequence shown here is derived from an EMBL/GenBank/DDBJ whole genome shotgun (WGS) entry which is preliminary data.</text>
</comment>
<reference evidence="6 7" key="1">
    <citation type="submission" date="2021-08" db="EMBL/GenBank/DDBJ databases">
        <title>Draft Genome Sequence of Phanerochaete sordida strain YK-624.</title>
        <authorList>
            <person name="Mori T."/>
            <person name="Dohra H."/>
            <person name="Suzuki T."/>
            <person name="Kawagishi H."/>
            <person name="Hirai H."/>
        </authorList>
    </citation>
    <scope>NUCLEOTIDE SEQUENCE [LARGE SCALE GENOMIC DNA]</scope>
    <source>
        <strain evidence="6 7">YK-624</strain>
    </source>
</reference>
<protein>
    <submittedName>
        <fullName evidence="6">Zinc finger MYND domain-containing protein</fullName>
    </submittedName>
</protein>
<feature type="domain" description="MYND-type" evidence="5">
    <location>
        <begin position="491"/>
        <end position="532"/>
    </location>
</feature>
<gene>
    <name evidence="6" type="ORF">PsYK624_092790</name>
</gene>
<keyword evidence="3" id="KW-0862">Zinc</keyword>
<dbReference type="GO" id="GO:0008270">
    <property type="term" value="F:zinc ion binding"/>
    <property type="evidence" value="ECO:0007669"/>
    <property type="project" value="UniProtKB-KW"/>
</dbReference>
<organism evidence="6 7">
    <name type="scientific">Phanerochaete sordida</name>
    <dbReference type="NCBI Taxonomy" id="48140"/>
    <lineage>
        <taxon>Eukaryota</taxon>
        <taxon>Fungi</taxon>
        <taxon>Dikarya</taxon>
        <taxon>Basidiomycota</taxon>
        <taxon>Agaricomycotina</taxon>
        <taxon>Agaricomycetes</taxon>
        <taxon>Polyporales</taxon>
        <taxon>Phanerochaetaceae</taxon>
        <taxon>Phanerochaete</taxon>
    </lineage>
</organism>
<proteinExistence type="predicted"/>
<evidence type="ECO:0000313" key="7">
    <source>
        <dbReference type="Proteomes" id="UP000703269"/>
    </source>
</evidence>
<evidence type="ECO:0000256" key="1">
    <source>
        <dbReference type="ARBA" id="ARBA00022723"/>
    </source>
</evidence>
<dbReference type="Pfam" id="PF01753">
    <property type="entry name" value="zf-MYND"/>
    <property type="match status" value="1"/>
</dbReference>
<keyword evidence="1" id="KW-0479">Metal-binding</keyword>
<accession>A0A9P3GG62</accession>
<keyword evidence="2 4" id="KW-0863">Zinc-finger</keyword>
<dbReference type="SUPFAM" id="SSF144232">
    <property type="entry name" value="HIT/MYND zinc finger-like"/>
    <property type="match status" value="1"/>
</dbReference>
<evidence type="ECO:0000259" key="5">
    <source>
        <dbReference type="PROSITE" id="PS50865"/>
    </source>
</evidence>
<dbReference type="AlphaFoldDB" id="A0A9P3GG62"/>
<dbReference type="Gene3D" id="6.10.140.2220">
    <property type="match status" value="1"/>
</dbReference>
<dbReference type="Proteomes" id="UP000703269">
    <property type="component" value="Unassembled WGS sequence"/>
</dbReference>
<evidence type="ECO:0000256" key="2">
    <source>
        <dbReference type="ARBA" id="ARBA00022771"/>
    </source>
</evidence>